<organism evidence="11 13">
    <name type="scientific">Cucumis melo var. makuwa</name>
    <name type="common">Oriental melon</name>
    <dbReference type="NCBI Taxonomy" id="1194695"/>
    <lineage>
        <taxon>Eukaryota</taxon>
        <taxon>Viridiplantae</taxon>
        <taxon>Streptophyta</taxon>
        <taxon>Embryophyta</taxon>
        <taxon>Tracheophyta</taxon>
        <taxon>Spermatophyta</taxon>
        <taxon>Magnoliopsida</taxon>
        <taxon>eudicotyledons</taxon>
        <taxon>Gunneridae</taxon>
        <taxon>Pentapetalae</taxon>
        <taxon>rosids</taxon>
        <taxon>fabids</taxon>
        <taxon>Cucurbitales</taxon>
        <taxon>Cucurbitaceae</taxon>
        <taxon>Benincaseae</taxon>
        <taxon>Cucumis</taxon>
    </lineage>
</organism>
<reference evidence="12 13" key="1">
    <citation type="submission" date="2019-08" db="EMBL/GenBank/DDBJ databases">
        <title>Draft genome sequences of two oriental melons (Cucumis melo L. var makuwa).</title>
        <authorList>
            <person name="Kwon S.-Y."/>
        </authorList>
    </citation>
    <scope>NUCLEOTIDE SEQUENCE [LARGE SCALE GENOMIC DNA]</scope>
    <source>
        <strain evidence="13">cv. Chang Bougi</strain>
        <strain evidence="12">cv. SW 3</strain>
        <tissue evidence="11">Leaf</tissue>
    </source>
</reference>
<keyword evidence="5 7" id="KW-0648">Protein biosynthesis</keyword>
<proteinExistence type="inferred from homology"/>
<dbReference type="InterPro" id="IPR000120">
    <property type="entry name" value="Amidase"/>
</dbReference>
<evidence type="ECO:0000256" key="3">
    <source>
        <dbReference type="ARBA" id="ARBA00022741"/>
    </source>
</evidence>
<dbReference type="GO" id="GO:0016811">
    <property type="term" value="F:hydrolase activity, acting on carbon-nitrogen (but not peptide) bonds, in linear amides"/>
    <property type="evidence" value="ECO:0007669"/>
    <property type="project" value="UniProtKB-ARBA"/>
</dbReference>
<dbReference type="PROSITE" id="PS00571">
    <property type="entry name" value="AMIDASES"/>
    <property type="match status" value="1"/>
</dbReference>
<dbReference type="GO" id="GO:0070681">
    <property type="term" value="P:glutaminyl-tRNAGln biosynthesis via transamidation"/>
    <property type="evidence" value="ECO:0007669"/>
    <property type="project" value="UniProtKB-UniRule"/>
</dbReference>
<dbReference type="InterPro" id="IPR036928">
    <property type="entry name" value="AS_sf"/>
</dbReference>
<evidence type="ECO:0000313" key="12">
    <source>
        <dbReference type="Proteomes" id="UP000321393"/>
    </source>
</evidence>
<comment type="catalytic activity">
    <reaction evidence="6 7">
        <text>L-glutamyl-tRNA(Gln) + L-glutamine + ATP + H2O = L-glutaminyl-tRNA(Gln) + L-glutamate + ADP + phosphate + H(+)</text>
        <dbReference type="Rhea" id="RHEA:17521"/>
        <dbReference type="Rhea" id="RHEA-COMP:9681"/>
        <dbReference type="Rhea" id="RHEA-COMP:9684"/>
        <dbReference type="ChEBI" id="CHEBI:15377"/>
        <dbReference type="ChEBI" id="CHEBI:15378"/>
        <dbReference type="ChEBI" id="CHEBI:29985"/>
        <dbReference type="ChEBI" id="CHEBI:30616"/>
        <dbReference type="ChEBI" id="CHEBI:43474"/>
        <dbReference type="ChEBI" id="CHEBI:58359"/>
        <dbReference type="ChEBI" id="CHEBI:78520"/>
        <dbReference type="ChEBI" id="CHEBI:78521"/>
        <dbReference type="ChEBI" id="CHEBI:456216"/>
        <dbReference type="EC" id="6.3.5.7"/>
    </reaction>
</comment>
<keyword evidence="11" id="KW-0808">Transferase</keyword>
<dbReference type="GO" id="GO:0005524">
    <property type="term" value="F:ATP binding"/>
    <property type="evidence" value="ECO:0007669"/>
    <property type="project" value="UniProtKB-KW"/>
</dbReference>
<evidence type="ECO:0000256" key="1">
    <source>
        <dbReference type="ARBA" id="ARBA00008069"/>
    </source>
</evidence>
<dbReference type="PANTHER" id="PTHR11895:SF7">
    <property type="entry name" value="GLUTAMYL-TRNA(GLN) AMIDOTRANSFERASE SUBUNIT A, MITOCHONDRIAL"/>
    <property type="match status" value="1"/>
</dbReference>
<evidence type="ECO:0000313" key="10">
    <source>
        <dbReference type="EMBL" id="KAA0061669.1"/>
    </source>
</evidence>
<keyword evidence="4 7" id="KW-0067">ATP-binding</keyword>
<dbReference type="STRING" id="1194695.A0A5D3DC36"/>
<dbReference type="Proteomes" id="UP000321393">
    <property type="component" value="Unassembled WGS sequence"/>
</dbReference>
<evidence type="ECO:0000259" key="9">
    <source>
        <dbReference type="Pfam" id="PF01425"/>
    </source>
</evidence>
<dbReference type="SUPFAM" id="SSF75304">
    <property type="entry name" value="Amidase signature (AS) enzymes"/>
    <property type="match status" value="1"/>
</dbReference>
<evidence type="ECO:0000313" key="13">
    <source>
        <dbReference type="Proteomes" id="UP000321947"/>
    </source>
</evidence>
<dbReference type="EMBL" id="SSTE01004737">
    <property type="protein sequence ID" value="KAA0061669.1"/>
    <property type="molecule type" value="Genomic_DNA"/>
</dbReference>
<feature type="region of interest" description="Disordered" evidence="8">
    <location>
        <begin position="27"/>
        <end position="52"/>
    </location>
</feature>
<feature type="active site" description="Charge relay system" evidence="7">
    <location>
        <position position="202"/>
    </location>
</feature>
<evidence type="ECO:0000313" key="11">
    <source>
        <dbReference type="EMBL" id="TYK21144.1"/>
    </source>
</evidence>
<dbReference type="AlphaFoldDB" id="A0A5D3DC36"/>
<feature type="compositionally biased region" description="Polar residues" evidence="8">
    <location>
        <begin position="27"/>
        <end position="46"/>
    </location>
</feature>
<dbReference type="HAMAP" id="MF_00120">
    <property type="entry name" value="GatA"/>
    <property type="match status" value="1"/>
</dbReference>
<comment type="subcellular location">
    <subcellularLocation>
        <location evidence="7">Mitochondrion</location>
    </subcellularLocation>
    <subcellularLocation>
        <location evidence="7">Plastid</location>
        <location evidence="7">Chloroplast stroma</location>
    </subcellularLocation>
</comment>
<sequence length="532" mass="56773">MLSTLQPPRCSLSRFTLHLPSKPSFFHSKQTPLSTPHSTLTDQLPTSNSSQPLQSQILSIRHSLLSRQITATQLADSYLDRLRALEPHLKSFLHVSETVRSDAREIDDKILRNEELGPLAGVLVAVKDNICTAGMPSTAGSRILDGYRPPFDATAVKKIKELGGIVIGKTNLDEFGMGSSTEASAFQVTANPWDLSRVPGGSSGGSASAVSARQCVVSLGSDTGGSVRQPASFCGVVGLKPTYGRVSRFGLMAYASSLDVIGCLSTTVADAGILLHAISGHDTLDATSSKREVSDFTSQFSAVDSFESKPLKGLRIGLIRETLDKGVDGQVSLPSFSLGLPAYYILASSESSSNLARYDGVRYGNQATADELTGLYENSRATGFGSEVKMRILMGTYALSAGYYDAYYKRAQQVRTIIQKSFRAALDENDILISPAAPSAAYKIGEKVDDPLAMYAGDIMTVNVNLAGLPALVLPCGFVQDGSSNLPVGLQMIGAAFDEGKLLKVGHIFEQTLADCRFVPPLLADDIVGEHY</sequence>
<keyword evidence="7" id="KW-0934">Plastid</keyword>
<dbReference type="InterPro" id="IPR004412">
    <property type="entry name" value="GatA"/>
</dbReference>
<keyword evidence="7" id="KW-0496">Mitochondrion</keyword>
<dbReference type="Pfam" id="PF01425">
    <property type="entry name" value="Amidase"/>
    <property type="match status" value="2"/>
</dbReference>
<dbReference type="EC" id="6.3.5.7" evidence="7"/>
<feature type="domain" description="Amidase" evidence="9">
    <location>
        <begin position="76"/>
        <end position="327"/>
    </location>
</feature>
<keyword evidence="3 7" id="KW-0547">Nucleotide-binding</keyword>
<dbReference type="Proteomes" id="UP000321947">
    <property type="component" value="Unassembled WGS sequence"/>
</dbReference>
<evidence type="ECO:0000256" key="7">
    <source>
        <dbReference type="HAMAP-Rule" id="MF_03150"/>
    </source>
</evidence>
<comment type="similarity">
    <text evidence="1 7">Belongs to the amidase family. GatA subfamily.</text>
</comment>
<protein>
    <recommendedName>
        <fullName evidence="7">Glutamyl-tRNA(Gln) amidotransferase subunit A, chloroplastic/mitochondrial</fullName>
        <shortName evidence="7">Glu-AdT subunit A</shortName>
        <ecNumber evidence="7">6.3.5.7</ecNumber>
    </recommendedName>
</protein>
<dbReference type="GO" id="GO:0050567">
    <property type="term" value="F:glutaminyl-tRNA synthase (glutamine-hydrolyzing) activity"/>
    <property type="evidence" value="ECO:0007669"/>
    <property type="project" value="UniProtKB-UniRule"/>
</dbReference>
<comment type="caution">
    <text evidence="11">The sequence shown here is derived from an EMBL/GenBank/DDBJ whole genome shotgun (WGS) entry which is preliminary data.</text>
</comment>
<keyword evidence="7" id="KW-0150">Chloroplast</keyword>
<dbReference type="GO" id="GO:0016740">
    <property type="term" value="F:transferase activity"/>
    <property type="evidence" value="ECO:0007669"/>
    <property type="project" value="UniProtKB-KW"/>
</dbReference>
<evidence type="ECO:0000256" key="8">
    <source>
        <dbReference type="SAM" id="MobiDB-lite"/>
    </source>
</evidence>
<dbReference type="GO" id="GO:0032543">
    <property type="term" value="P:mitochondrial translation"/>
    <property type="evidence" value="ECO:0007669"/>
    <property type="project" value="UniProtKB-UniRule"/>
</dbReference>
<dbReference type="GO" id="GO:0009570">
    <property type="term" value="C:chloroplast stroma"/>
    <property type="evidence" value="ECO:0007669"/>
    <property type="project" value="UniProtKB-SubCell"/>
</dbReference>
<dbReference type="EMBL" id="SSTD01005858">
    <property type="protein sequence ID" value="TYK21144.1"/>
    <property type="molecule type" value="Genomic_DNA"/>
</dbReference>
<name>A0A5D3DC36_CUCMM</name>
<keyword evidence="2 7" id="KW-0436">Ligase</keyword>
<feature type="active site" description="Charge relay system" evidence="7">
    <location>
        <position position="127"/>
    </location>
</feature>
<dbReference type="InterPro" id="IPR023631">
    <property type="entry name" value="Amidase_dom"/>
</dbReference>
<comment type="miscellaneous">
    <text evidence="7">This protein may be expected to contain an N-terminal transit peptide but none has been predicted.</text>
</comment>
<comment type="subunit">
    <text evidence="7">Subunit of the heterotrimeric GatCAB amidotransferase (AdT) complex, composed of A, B and C subunits.</text>
</comment>
<evidence type="ECO:0000256" key="2">
    <source>
        <dbReference type="ARBA" id="ARBA00022598"/>
    </source>
</evidence>
<evidence type="ECO:0000256" key="4">
    <source>
        <dbReference type="ARBA" id="ARBA00022840"/>
    </source>
</evidence>
<dbReference type="GO" id="GO:0030956">
    <property type="term" value="C:glutamyl-tRNA(Gln) amidotransferase complex"/>
    <property type="evidence" value="ECO:0007669"/>
    <property type="project" value="UniProtKB-UniRule"/>
</dbReference>
<dbReference type="OrthoDB" id="421993at2759"/>
<feature type="active site" description="Acyl-ester intermediate" evidence="7">
    <location>
        <position position="226"/>
    </location>
</feature>
<evidence type="ECO:0000256" key="5">
    <source>
        <dbReference type="ARBA" id="ARBA00022917"/>
    </source>
</evidence>
<gene>
    <name evidence="7" type="primary">GATA</name>
    <name evidence="11" type="ORF">E5676_scaffold75860G00120</name>
    <name evidence="10" type="ORF">E6C27_scaffold212G00390</name>
</gene>
<accession>A0A5D3DC36</accession>
<comment type="function">
    <text evidence="7">Allows the formation of correctly charged Gln-tRNA(Gln) through the transamidation of misacylated Glu-tRNA(Gln) in chloroplasts and mitochondria. The reaction takes place in the presence of glutamine and ATP through an activated gamma-phospho-Glu-tRNA(Gln).</text>
</comment>
<dbReference type="PANTHER" id="PTHR11895">
    <property type="entry name" value="TRANSAMIDASE"/>
    <property type="match status" value="1"/>
</dbReference>
<feature type="domain" description="Amidase" evidence="9">
    <location>
        <begin position="330"/>
        <end position="503"/>
    </location>
</feature>
<dbReference type="InterPro" id="IPR020556">
    <property type="entry name" value="Amidase_CS"/>
</dbReference>
<dbReference type="Gene3D" id="3.90.1300.10">
    <property type="entry name" value="Amidase signature (AS) domain"/>
    <property type="match status" value="2"/>
</dbReference>
<evidence type="ECO:0000256" key="6">
    <source>
        <dbReference type="ARBA" id="ARBA00047407"/>
    </source>
</evidence>
<dbReference type="GO" id="GO:0005739">
    <property type="term" value="C:mitochondrion"/>
    <property type="evidence" value="ECO:0007669"/>
    <property type="project" value="UniProtKB-SubCell"/>
</dbReference>